<accession>A0A9P5XKP6</accession>
<dbReference type="Gene3D" id="1.10.8.60">
    <property type="match status" value="1"/>
</dbReference>
<protein>
    <submittedName>
        <fullName evidence="8">AAA-domain-containing protein</fullName>
    </submittedName>
</protein>
<dbReference type="GO" id="GO:0005524">
    <property type="term" value="F:ATP binding"/>
    <property type="evidence" value="ECO:0007669"/>
    <property type="project" value="UniProtKB-KW"/>
</dbReference>
<feature type="region of interest" description="Disordered" evidence="6">
    <location>
        <begin position="631"/>
        <end position="662"/>
    </location>
</feature>
<dbReference type="Gene3D" id="3.40.50.300">
    <property type="entry name" value="P-loop containing nucleotide triphosphate hydrolases"/>
    <property type="match status" value="1"/>
</dbReference>
<evidence type="ECO:0000313" key="9">
    <source>
        <dbReference type="Proteomes" id="UP000807342"/>
    </source>
</evidence>
<feature type="compositionally biased region" description="Low complexity" evidence="6">
    <location>
        <begin position="25"/>
        <end position="45"/>
    </location>
</feature>
<feature type="compositionally biased region" description="Acidic residues" evidence="6">
    <location>
        <begin position="646"/>
        <end position="655"/>
    </location>
</feature>
<dbReference type="Pfam" id="PF17862">
    <property type="entry name" value="AAA_lid_3"/>
    <property type="match status" value="1"/>
</dbReference>
<keyword evidence="9" id="KW-1185">Reference proteome</keyword>
<organism evidence="8 9">
    <name type="scientific">Macrolepiota fuliginosa MF-IS2</name>
    <dbReference type="NCBI Taxonomy" id="1400762"/>
    <lineage>
        <taxon>Eukaryota</taxon>
        <taxon>Fungi</taxon>
        <taxon>Dikarya</taxon>
        <taxon>Basidiomycota</taxon>
        <taxon>Agaricomycotina</taxon>
        <taxon>Agaricomycetes</taxon>
        <taxon>Agaricomycetidae</taxon>
        <taxon>Agaricales</taxon>
        <taxon>Agaricineae</taxon>
        <taxon>Agaricaceae</taxon>
        <taxon>Macrolepiota</taxon>
    </lineage>
</organism>
<dbReference type="Pfam" id="PF00004">
    <property type="entry name" value="AAA"/>
    <property type="match status" value="1"/>
</dbReference>
<feature type="compositionally biased region" description="Basic and acidic residues" evidence="6">
    <location>
        <begin position="1062"/>
        <end position="1074"/>
    </location>
</feature>
<dbReference type="GO" id="GO:0005741">
    <property type="term" value="C:mitochondrial outer membrane"/>
    <property type="evidence" value="ECO:0007669"/>
    <property type="project" value="UniProtKB-SubCell"/>
</dbReference>
<keyword evidence="3" id="KW-0472">Membrane</keyword>
<feature type="region of interest" description="Disordered" evidence="6">
    <location>
        <begin position="383"/>
        <end position="402"/>
    </location>
</feature>
<comment type="caution">
    <text evidence="8">The sequence shown here is derived from an EMBL/GenBank/DDBJ whole genome shotgun (WGS) entry which is preliminary data.</text>
</comment>
<comment type="subcellular location">
    <subcellularLocation>
        <location evidence="1">Mitochondrion outer membrane</location>
        <topology evidence="1">Single-pass membrane protein</topology>
    </subcellularLocation>
</comment>
<keyword evidence="4" id="KW-0067">ATP-binding</keyword>
<evidence type="ECO:0000256" key="5">
    <source>
        <dbReference type="ARBA" id="ARBA00023128"/>
    </source>
</evidence>
<evidence type="ECO:0000313" key="8">
    <source>
        <dbReference type="EMBL" id="KAF9453212.1"/>
    </source>
</evidence>
<keyword evidence="2" id="KW-0547">Nucleotide-binding</keyword>
<keyword evidence="3" id="KW-1000">Mitochondrion outer membrane</keyword>
<name>A0A9P5XKP6_9AGAR</name>
<dbReference type="OrthoDB" id="39734at2759"/>
<evidence type="ECO:0000256" key="3">
    <source>
        <dbReference type="ARBA" id="ARBA00022787"/>
    </source>
</evidence>
<evidence type="ECO:0000256" key="1">
    <source>
        <dbReference type="ARBA" id="ARBA00004572"/>
    </source>
</evidence>
<dbReference type="InterPro" id="IPR003959">
    <property type="entry name" value="ATPase_AAA_core"/>
</dbReference>
<dbReference type="InterPro" id="IPR003593">
    <property type="entry name" value="AAA+_ATPase"/>
</dbReference>
<feature type="domain" description="AAA+ ATPase" evidence="7">
    <location>
        <begin position="731"/>
        <end position="871"/>
    </location>
</feature>
<dbReference type="InterPro" id="IPR003960">
    <property type="entry name" value="ATPase_AAA_CS"/>
</dbReference>
<dbReference type="InterPro" id="IPR041569">
    <property type="entry name" value="AAA_lid_3"/>
</dbReference>
<proteinExistence type="predicted"/>
<feature type="compositionally biased region" description="Pro residues" evidence="6">
    <location>
        <begin position="46"/>
        <end position="55"/>
    </location>
</feature>
<dbReference type="EMBL" id="MU151063">
    <property type="protein sequence ID" value="KAF9453212.1"/>
    <property type="molecule type" value="Genomic_DNA"/>
</dbReference>
<feature type="region of interest" description="Disordered" evidence="6">
    <location>
        <begin position="210"/>
        <end position="236"/>
    </location>
</feature>
<reference evidence="8" key="1">
    <citation type="submission" date="2020-11" db="EMBL/GenBank/DDBJ databases">
        <authorList>
            <consortium name="DOE Joint Genome Institute"/>
            <person name="Ahrendt S."/>
            <person name="Riley R."/>
            <person name="Andreopoulos W."/>
            <person name="Labutti K."/>
            <person name="Pangilinan J."/>
            <person name="Ruiz-Duenas F.J."/>
            <person name="Barrasa J.M."/>
            <person name="Sanchez-Garcia M."/>
            <person name="Camarero S."/>
            <person name="Miyauchi S."/>
            <person name="Serrano A."/>
            <person name="Linde D."/>
            <person name="Babiker R."/>
            <person name="Drula E."/>
            <person name="Ayuso-Fernandez I."/>
            <person name="Pacheco R."/>
            <person name="Padilla G."/>
            <person name="Ferreira P."/>
            <person name="Barriuso J."/>
            <person name="Kellner H."/>
            <person name="Castanera R."/>
            <person name="Alfaro M."/>
            <person name="Ramirez L."/>
            <person name="Pisabarro A.G."/>
            <person name="Kuo A."/>
            <person name="Tritt A."/>
            <person name="Lipzen A."/>
            <person name="He G."/>
            <person name="Yan M."/>
            <person name="Ng V."/>
            <person name="Cullen D."/>
            <person name="Martin F."/>
            <person name="Rosso M.-N."/>
            <person name="Henrissat B."/>
            <person name="Hibbett D."/>
            <person name="Martinez A.T."/>
            <person name="Grigoriev I.V."/>
        </authorList>
    </citation>
    <scope>NUCLEOTIDE SEQUENCE</scope>
    <source>
        <strain evidence="8">MF-IS2</strain>
    </source>
</reference>
<evidence type="ECO:0000256" key="2">
    <source>
        <dbReference type="ARBA" id="ARBA00022741"/>
    </source>
</evidence>
<evidence type="ECO:0000256" key="4">
    <source>
        <dbReference type="ARBA" id="ARBA00022840"/>
    </source>
</evidence>
<feature type="region of interest" description="Disordered" evidence="6">
    <location>
        <begin position="533"/>
        <end position="566"/>
    </location>
</feature>
<feature type="compositionally biased region" description="Polar residues" evidence="6">
    <location>
        <begin position="936"/>
        <end position="951"/>
    </location>
</feature>
<dbReference type="PROSITE" id="PS00674">
    <property type="entry name" value="AAA"/>
    <property type="match status" value="1"/>
</dbReference>
<dbReference type="AlphaFoldDB" id="A0A9P5XKP6"/>
<keyword evidence="5" id="KW-0496">Mitochondrion</keyword>
<dbReference type="PANTHER" id="PTHR45644:SF56">
    <property type="entry name" value="AAA ATPASE, PUTATIVE (AFU_ORTHOLOGUE AFUA_2G12920)-RELATED"/>
    <property type="match status" value="1"/>
</dbReference>
<dbReference type="Proteomes" id="UP000807342">
    <property type="component" value="Unassembled WGS sequence"/>
</dbReference>
<feature type="region of interest" description="Disordered" evidence="6">
    <location>
        <begin position="936"/>
        <end position="1004"/>
    </location>
</feature>
<feature type="compositionally biased region" description="Low complexity" evidence="6">
    <location>
        <begin position="962"/>
        <end position="978"/>
    </location>
</feature>
<dbReference type="SUPFAM" id="SSF52540">
    <property type="entry name" value="P-loop containing nucleoside triphosphate hydrolases"/>
    <property type="match status" value="1"/>
</dbReference>
<sequence length="1096" mass="120032">MPSSLILRGSRSLLRSKNSLSLRHGRLPSLAASRKRLLSSTTPDPSTDPPTPPESPASTEATAEVVESTEETDKPRARRARVTTPIPKDLEPVEIPEGLNILWSPADEDFDLNGSQAALPPPEVFEDALHNLHITLHPQTQHRATYASAAGLPIEPTLGLYCPIEGGDYIIDATVRELARRTGAEVLVLDAVQLAAGEWGHFGKAANSLQLPRNPLHFPSPTGRQSSNRREDTDEEDAFGLPMFSQPQQMTLTLMAPPMQGRPLMAPSPRRASAPPSKIKVFFDALVNTPSTREGSSSPVTSERPRLIYVRDFPTLAASSDIWYPPLLSAVRSRRRGPISRPSSAVSSPMTIIFGMTPPLVPTAVSTPPPESGLMSVLVSRNSAQPSLSSAKPAKVDWGEDEAAEKAREKRLREKLKKWEKSDTGLHSEFSVLSSGNEPEEEARSSKSDIILIGGPSSAMSSFPPMFGPQMLTTQASKSPPHDSKSSFFRSSVLVPTVRSPVHEKSTRIARRREINELTMRMGVGAIGGEVEESSLASTLSPEDEEQPVESQATEGDEPNVSRSDHERMWDEWGNKVEVWSDVRRIADRVVGNIMSARSKSDKTSLESTIVPWSTVEKAWASHKASSNLRKQWLKDASPGRGMREEDQDEDEDDEGQARSADEVVERLKNDGELDDHEERLLSCIVNPVTMPTSFNQVHLPAHTVDSVRTIVSLPLLHPHAFKQGILKEHSMTGCLLFGPPGTGKTLVVRALAKEAGCRMLAVSPSDVMDMYVGEGEKLVRAVFSLARKLSPCVIFLDEIDALFGARMSTRESGGAFAHRGVITEFMQEMDGLKTSRDDSVIIIGATNRPFDLDDAVLRRLPRRLLVDLPGEKERQEILKILLRDEVLATDVDVSRLAEQTESFSGSDLKHLCVSAALDAVKENVQLPWVTVTSSLASQTEPTVPSSSAPASHQEARDRNAEQASEQVSSSSTQPETSGITKPTAAATQVNTAEPEPAVPNVSEQPRVLRLRNFTKALKEITPSSSESLGSLAELRKWNEEFGEGRQDRKRQQVWGRGRFGFVEHPKDNDKAEGGKVVSTTLSRPKSKILEMLDMQ</sequence>
<dbReference type="GO" id="GO:0016887">
    <property type="term" value="F:ATP hydrolysis activity"/>
    <property type="evidence" value="ECO:0007669"/>
    <property type="project" value="InterPro"/>
</dbReference>
<evidence type="ECO:0000256" key="6">
    <source>
        <dbReference type="SAM" id="MobiDB-lite"/>
    </source>
</evidence>
<dbReference type="PANTHER" id="PTHR45644">
    <property type="entry name" value="AAA ATPASE, PUTATIVE (AFU_ORTHOLOGUE AFUA_2G12920)-RELATED-RELATED"/>
    <property type="match status" value="1"/>
</dbReference>
<feature type="region of interest" description="Disordered" evidence="6">
    <location>
        <begin position="1060"/>
        <end position="1080"/>
    </location>
</feature>
<feature type="compositionally biased region" description="Low complexity" evidence="6">
    <location>
        <begin position="56"/>
        <end position="66"/>
    </location>
</feature>
<gene>
    <name evidence="8" type="ORF">P691DRAFT_719993</name>
</gene>
<evidence type="ECO:0000259" key="7">
    <source>
        <dbReference type="SMART" id="SM00382"/>
    </source>
</evidence>
<dbReference type="SMART" id="SM00382">
    <property type="entry name" value="AAA"/>
    <property type="match status" value="1"/>
</dbReference>
<feature type="region of interest" description="Disordered" evidence="6">
    <location>
        <begin position="25"/>
        <end position="79"/>
    </location>
</feature>
<dbReference type="InterPro" id="IPR051701">
    <property type="entry name" value="Mito_OM_Translocase_MSP1"/>
</dbReference>
<dbReference type="InterPro" id="IPR027417">
    <property type="entry name" value="P-loop_NTPase"/>
</dbReference>